<dbReference type="GO" id="GO:0006897">
    <property type="term" value="P:endocytosis"/>
    <property type="evidence" value="ECO:0007669"/>
    <property type="project" value="TreeGrafter"/>
</dbReference>
<dbReference type="Proteomes" id="UP000694568">
    <property type="component" value="Unplaced"/>
</dbReference>
<dbReference type="SUPFAM" id="SSF90257">
    <property type="entry name" value="Myosin rod fragments"/>
    <property type="match status" value="1"/>
</dbReference>
<feature type="compositionally biased region" description="Basic and acidic residues" evidence="3">
    <location>
        <begin position="447"/>
        <end position="460"/>
    </location>
</feature>
<dbReference type="InterPro" id="IPR000261">
    <property type="entry name" value="EH_dom"/>
</dbReference>
<dbReference type="PROSITE" id="PS50031">
    <property type="entry name" value="EH"/>
    <property type="match status" value="3"/>
</dbReference>
<dbReference type="PANTHER" id="PTHR11216">
    <property type="entry name" value="EH DOMAIN"/>
    <property type="match status" value="1"/>
</dbReference>
<evidence type="ECO:0000313" key="7">
    <source>
        <dbReference type="Proteomes" id="UP000694568"/>
    </source>
</evidence>
<feature type="region of interest" description="Disordered" evidence="3">
    <location>
        <begin position="420"/>
        <end position="460"/>
    </location>
</feature>
<dbReference type="GO" id="GO:0016197">
    <property type="term" value="P:endosomal transport"/>
    <property type="evidence" value="ECO:0007669"/>
    <property type="project" value="TreeGrafter"/>
</dbReference>
<dbReference type="SUPFAM" id="SSF47473">
    <property type="entry name" value="EF-hand"/>
    <property type="match status" value="3"/>
</dbReference>
<dbReference type="GO" id="GO:0005509">
    <property type="term" value="F:calcium ion binding"/>
    <property type="evidence" value="ECO:0007669"/>
    <property type="project" value="InterPro"/>
</dbReference>
<dbReference type="Gene3D" id="1.10.238.10">
    <property type="entry name" value="EF-hand"/>
    <property type="match status" value="3"/>
</dbReference>
<protein>
    <submittedName>
        <fullName evidence="6">Epidermal growth factor receptor pathway substrate 15 like 1</fullName>
    </submittedName>
</protein>
<dbReference type="AlphaFoldDB" id="A0A8D0AKK2"/>
<dbReference type="Pfam" id="PF12763">
    <property type="entry name" value="EH"/>
    <property type="match status" value="3"/>
</dbReference>
<sequence length="740" mass="82703">MSASCLLLQLSSGNPAYENYYRQLDPGNTGKISAGDAAQFLKKSGLSDSTLGKIWDLADSEGKGYLDRRGFFIALRLVASAQGGNDISLNNLNQNLAAPKFVSDEMTLLTIAISNDVVVNTLGREKLTLFLRAFLRVCLPVNGLLSGDKVRPVLINSKLPLDALGKIWDLSDVDKDGHLDKDEFTVALHLVYRAMEKEPVPTTLPTSLIPPSKRKKSAGTLPGAVAVLPTLSGLMAGPAPLKESLRSTPPLASATPFSTSTVNLSPKHSFKSSSPPMVNWVVPVADRELYDEIFKKTDSDNDGLVNGTEVIEIFMQSSLSQTMLAQIWGLADTKQTGKLTREQFSLAMYLIQQKVIKGADPPSTLTPDMIPPSERTADSSSSTGSAELMGIKELDDLSQEIAQLQREKFILEQEIREKEETIRQQNSEVQDMQNGLDRESCSLQDLESQKQDAKERLEEMDQQRSKLEGMLNDVKQKCQEESQRISSLQSQIRSQETDLQSQEEELSRTKTDLSRLQEEEALLEQSLLSGRVQLDSITKSLKTTQEEINQVSADEVTTGYIRMFCHFWAIKLSDQLSIEIRRDDSFKSKRAMFNNNSAKEPPADPFQTEDPFKSDPFLDPFGGDPFKESDPFKGNLTEDFFQRTDKSNLFGSSDPFSRKPTPPAKVSNTSSFIRLLEVFCMQYDLRKTNALLSKLSVLIETSSERVFTIVDSWKSKKSMTKRFLVVILTWSFCMYFNRFL</sequence>
<dbReference type="CDD" id="cd00052">
    <property type="entry name" value="EH"/>
    <property type="match status" value="3"/>
</dbReference>
<feature type="region of interest" description="Disordered" evidence="3">
    <location>
        <begin position="360"/>
        <end position="384"/>
    </location>
</feature>
<reference evidence="6" key="2">
    <citation type="submission" date="2025-09" db="UniProtKB">
        <authorList>
            <consortium name="Ensembl"/>
        </authorList>
    </citation>
    <scope>IDENTIFICATION</scope>
</reference>
<dbReference type="Gene3D" id="1.10.287.1490">
    <property type="match status" value="1"/>
</dbReference>
<accession>A0A8D0AKK2</accession>
<dbReference type="PROSITE" id="PS00018">
    <property type="entry name" value="EF_HAND_1"/>
    <property type="match status" value="2"/>
</dbReference>
<evidence type="ECO:0000256" key="1">
    <source>
        <dbReference type="ARBA" id="ARBA00022723"/>
    </source>
</evidence>
<feature type="domain" description="EH" evidence="4">
    <location>
        <begin position="13"/>
        <end position="106"/>
    </location>
</feature>
<dbReference type="GeneTree" id="ENSGT00940000155438"/>
<evidence type="ECO:0000259" key="4">
    <source>
        <dbReference type="PROSITE" id="PS50031"/>
    </source>
</evidence>
<proteinExistence type="predicted"/>
<dbReference type="PROSITE" id="PS50222">
    <property type="entry name" value="EF_HAND_2"/>
    <property type="match status" value="2"/>
</dbReference>
<evidence type="ECO:0000256" key="3">
    <source>
        <dbReference type="SAM" id="MobiDB-lite"/>
    </source>
</evidence>
<name>A0A8D0AKK2_SANLU</name>
<dbReference type="InterPro" id="IPR002048">
    <property type="entry name" value="EF_hand_dom"/>
</dbReference>
<feature type="domain" description="EF-hand" evidence="5">
    <location>
        <begin position="159"/>
        <end position="194"/>
    </location>
</feature>
<keyword evidence="7" id="KW-1185">Reference proteome</keyword>
<keyword evidence="2" id="KW-0106">Calcium</keyword>
<evidence type="ECO:0000313" key="6">
    <source>
        <dbReference type="Ensembl" id="ENSSLUP00000052654.1"/>
    </source>
</evidence>
<dbReference type="InterPro" id="IPR018247">
    <property type="entry name" value="EF_Hand_1_Ca_BS"/>
</dbReference>
<keyword evidence="1" id="KW-0479">Metal-binding</keyword>
<evidence type="ECO:0000256" key="2">
    <source>
        <dbReference type="ARBA" id="ARBA00022837"/>
    </source>
</evidence>
<dbReference type="Ensembl" id="ENSSLUT00000054198.1">
    <property type="protein sequence ID" value="ENSSLUP00000052654.1"/>
    <property type="gene ID" value="ENSSLUG00000022021.1"/>
</dbReference>
<dbReference type="PANTHER" id="PTHR11216:SF69">
    <property type="entry name" value="EPIDERMAL GROWTH FACTOR RECEPTOR SUBSTRATE 15-LIKE 1"/>
    <property type="match status" value="1"/>
</dbReference>
<feature type="compositionally biased region" description="Polar residues" evidence="3">
    <location>
        <begin position="423"/>
        <end position="433"/>
    </location>
</feature>
<evidence type="ECO:0000259" key="5">
    <source>
        <dbReference type="PROSITE" id="PS50222"/>
    </source>
</evidence>
<dbReference type="SMART" id="SM00027">
    <property type="entry name" value="EH"/>
    <property type="match status" value="3"/>
</dbReference>
<dbReference type="GO" id="GO:0045296">
    <property type="term" value="F:cadherin binding"/>
    <property type="evidence" value="ECO:0007669"/>
    <property type="project" value="TreeGrafter"/>
</dbReference>
<feature type="region of interest" description="Disordered" evidence="3">
    <location>
        <begin position="485"/>
        <end position="507"/>
    </location>
</feature>
<feature type="domain" description="EH" evidence="4">
    <location>
        <begin position="126"/>
        <end position="215"/>
    </location>
</feature>
<dbReference type="SMART" id="SM00054">
    <property type="entry name" value="EFh"/>
    <property type="match status" value="4"/>
</dbReference>
<dbReference type="GO" id="GO:0030132">
    <property type="term" value="C:clathrin coat of coated pit"/>
    <property type="evidence" value="ECO:0007669"/>
    <property type="project" value="TreeGrafter"/>
</dbReference>
<reference evidence="6" key="1">
    <citation type="submission" date="2025-08" db="UniProtKB">
        <authorList>
            <consortium name="Ensembl"/>
        </authorList>
    </citation>
    <scope>IDENTIFICATION</scope>
</reference>
<organism evidence="6 7">
    <name type="scientific">Sander lucioperca</name>
    <name type="common">Pike-perch</name>
    <name type="synonym">Perca lucioperca</name>
    <dbReference type="NCBI Taxonomy" id="283035"/>
    <lineage>
        <taxon>Eukaryota</taxon>
        <taxon>Metazoa</taxon>
        <taxon>Chordata</taxon>
        <taxon>Craniata</taxon>
        <taxon>Vertebrata</taxon>
        <taxon>Euteleostomi</taxon>
        <taxon>Actinopterygii</taxon>
        <taxon>Neopterygii</taxon>
        <taxon>Teleostei</taxon>
        <taxon>Neoteleostei</taxon>
        <taxon>Acanthomorphata</taxon>
        <taxon>Eupercaria</taxon>
        <taxon>Perciformes</taxon>
        <taxon>Percoidei</taxon>
        <taxon>Percidae</taxon>
        <taxon>Luciopercinae</taxon>
        <taxon>Sander</taxon>
    </lineage>
</organism>
<feature type="domain" description="EF-hand" evidence="5">
    <location>
        <begin position="285"/>
        <end position="320"/>
    </location>
</feature>
<feature type="domain" description="EH" evidence="4">
    <location>
        <begin position="286"/>
        <end position="376"/>
    </location>
</feature>
<gene>
    <name evidence="6" type="primary">EPS15L1</name>
</gene>
<dbReference type="InterPro" id="IPR011992">
    <property type="entry name" value="EF-hand-dom_pair"/>
</dbReference>
<feature type="compositionally biased region" description="Low complexity" evidence="3">
    <location>
        <begin position="485"/>
        <end position="494"/>
    </location>
</feature>